<accession>A0A2M4DCM7</accession>
<evidence type="ECO:0000313" key="2">
    <source>
        <dbReference type="EMBL" id="MBW75342.1"/>
    </source>
</evidence>
<keyword evidence="1" id="KW-0812">Transmembrane</keyword>
<evidence type="ECO:0000256" key="1">
    <source>
        <dbReference type="SAM" id="Phobius"/>
    </source>
</evidence>
<organism evidence="2">
    <name type="scientific">Anopheles darlingi</name>
    <name type="common">Mosquito</name>
    <dbReference type="NCBI Taxonomy" id="43151"/>
    <lineage>
        <taxon>Eukaryota</taxon>
        <taxon>Metazoa</taxon>
        <taxon>Ecdysozoa</taxon>
        <taxon>Arthropoda</taxon>
        <taxon>Hexapoda</taxon>
        <taxon>Insecta</taxon>
        <taxon>Pterygota</taxon>
        <taxon>Neoptera</taxon>
        <taxon>Endopterygota</taxon>
        <taxon>Diptera</taxon>
        <taxon>Nematocera</taxon>
        <taxon>Culicoidea</taxon>
        <taxon>Culicidae</taxon>
        <taxon>Anophelinae</taxon>
        <taxon>Anopheles</taxon>
    </lineage>
</organism>
<dbReference type="AlphaFoldDB" id="A0A2M4DCM7"/>
<keyword evidence="1" id="KW-0472">Membrane</keyword>
<keyword evidence="1" id="KW-1133">Transmembrane helix</keyword>
<reference evidence="2" key="1">
    <citation type="submission" date="2018-01" db="EMBL/GenBank/DDBJ databases">
        <title>An insight into the sialome of Amazonian anophelines.</title>
        <authorList>
            <person name="Ribeiro J.M."/>
            <person name="Scarpassa V."/>
            <person name="Calvo E."/>
        </authorList>
    </citation>
    <scope>NUCLEOTIDE SEQUENCE</scope>
</reference>
<name>A0A2M4DCM7_ANODA</name>
<proteinExistence type="predicted"/>
<feature type="transmembrane region" description="Helical" evidence="1">
    <location>
        <begin position="239"/>
        <end position="263"/>
    </location>
</feature>
<dbReference type="EMBL" id="GGFL01011164">
    <property type="protein sequence ID" value="MBW75342.1"/>
    <property type="molecule type" value="Transcribed_RNA"/>
</dbReference>
<protein>
    <submittedName>
        <fullName evidence="2">Uncharacterized protein</fullName>
    </submittedName>
</protein>
<sequence length="310" mass="34614">MMMQKQLLLLLLLLVLLLLLLPLLMVRWIVPSTAVRGRGGLGWHIGRIRVARGALTLLAPTDATLGRVHRQRLRAREGTVAATALVLLARHRRPDALFAQIFRNQRKLFAREVDEGKILEAGCNVLVVVVAAPVRIQRLVAAEHRLAVAALGRYRRMLPVQVVLQHQHAAEVVAHAHGTAEALTTITATVATLDHRTLQQVVVDRAHLAMVFSSSTANHRWCCPSLPTHHQLVVAILELTFFFLLLLFLMLPLGFWLLLFVLTMENVPTAAMATTTTFTTTTASWRLLILLFVITALQLLLLLLRLHLRL</sequence>
<feature type="transmembrane region" description="Helical" evidence="1">
    <location>
        <begin position="283"/>
        <end position="304"/>
    </location>
</feature>